<feature type="transmembrane region" description="Helical" evidence="1">
    <location>
        <begin position="126"/>
        <end position="148"/>
    </location>
</feature>
<evidence type="ECO:0000313" key="2">
    <source>
        <dbReference type="EMBL" id="WXB96684.1"/>
    </source>
</evidence>
<evidence type="ECO:0000256" key="1">
    <source>
        <dbReference type="SAM" id="Phobius"/>
    </source>
</evidence>
<protein>
    <recommendedName>
        <fullName evidence="4">O-antigen ligase family protein</fullName>
    </recommendedName>
</protein>
<feature type="transmembrane region" description="Helical" evidence="1">
    <location>
        <begin position="20"/>
        <end position="48"/>
    </location>
</feature>
<feature type="transmembrane region" description="Helical" evidence="1">
    <location>
        <begin position="256"/>
        <end position="277"/>
    </location>
</feature>
<evidence type="ECO:0008006" key="4">
    <source>
        <dbReference type="Google" id="ProtNLM"/>
    </source>
</evidence>
<dbReference type="EMBL" id="CP147407">
    <property type="protein sequence ID" value="WXB96684.1"/>
    <property type="molecule type" value="Genomic_DNA"/>
</dbReference>
<organism evidence="2 3">
    <name type="scientific">Metabacillus sediminis</name>
    <dbReference type="NCBI Taxonomy" id="3117746"/>
    <lineage>
        <taxon>Bacteria</taxon>
        <taxon>Bacillati</taxon>
        <taxon>Bacillota</taxon>
        <taxon>Bacilli</taxon>
        <taxon>Bacillales</taxon>
        <taxon>Bacillaceae</taxon>
        <taxon>Metabacillus</taxon>
    </lineage>
</organism>
<feature type="transmembrane region" description="Helical" evidence="1">
    <location>
        <begin position="337"/>
        <end position="354"/>
    </location>
</feature>
<keyword evidence="1" id="KW-1133">Transmembrane helix</keyword>
<accession>A0ABZ2NG03</accession>
<reference evidence="2 3" key="1">
    <citation type="submission" date="2024-02" db="EMBL/GenBank/DDBJ databases">
        <title>Seven novel Bacillus-like species.</title>
        <authorList>
            <person name="Liu G."/>
        </authorList>
    </citation>
    <scope>NUCLEOTIDE SEQUENCE [LARGE SCALE GENOMIC DNA]</scope>
    <source>
        <strain evidence="2 3">FJAT-52054</strain>
    </source>
</reference>
<sequence>MKNKENIKSSLNWNAFLSYFIIIDILFFPYFKYFVIPYSLVIVFLWTLRNYSKLKVGLDFKLFIFISFFVLLSTFLSYFYTPHFINGYDIWGDNLKRPIQLLSSFLYYFYFTTKLKCVFIPIKNILLVFILFVDALAIITIFDVAMYFDIKNLFSVRDPFVDYYYATTNDYFFRYSYLWVDPNNAAYILVSVCIFLVFNEKLNSLTRLFIFLSIGLILITCMSTGAFLAMAIVMLFSLFSAMRNIKFNITFRKKDLFILLFSVFIIFILLLNINSLLNFDMFNYSLNRVTENNPESRESVYDDLLKTELIKNVVIGDGYTLTKDGQIRRPHSDHFRIIYGYGFLAYFSLLLLLFRKRKGSKFSKHIFIIPAFICFSINSIVDEQKIFIIYLILLAYLESSNIKESKI</sequence>
<evidence type="ECO:0000313" key="3">
    <source>
        <dbReference type="Proteomes" id="UP001377337"/>
    </source>
</evidence>
<dbReference type="Proteomes" id="UP001377337">
    <property type="component" value="Chromosome"/>
</dbReference>
<proteinExistence type="predicted"/>
<keyword evidence="1" id="KW-0812">Transmembrane</keyword>
<keyword evidence="3" id="KW-1185">Reference proteome</keyword>
<name>A0ABZ2NG03_9BACI</name>
<feature type="transmembrane region" description="Helical" evidence="1">
    <location>
        <begin position="366"/>
        <end position="397"/>
    </location>
</feature>
<feature type="transmembrane region" description="Helical" evidence="1">
    <location>
        <begin position="60"/>
        <end position="79"/>
    </location>
</feature>
<feature type="transmembrane region" description="Helical" evidence="1">
    <location>
        <begin position="99"/>
        <end position="119"/>
    </location>
</feature>
<keyword evidence="1" id="KW-0472">Membrane</keyword>
<feature type="transmembrane region" description="Helical" evidence="1">
    <location>
        <begin position="208"/>
        <end position="236"/>
    </location>
</feature>
<gene>
    <name evidence="2" type="ORF">WCV65_19465</name>
</gene>
<dbReference type="RefSeq" id="WP_338778804.1">
    <property type="nucleotide sequence ID" value="NZ_CP147407.1"/>
</dbReference>